<accession>A0ABV5GR20</accession>
<dbReference type="PROSITE" id="PS51257">
    <property type="entry name" value="PROKAR_LIPOPROTEIN"/>
    <property type="match status" value="1"/>
</dbReference>
<reference evidence="1 2" key="1">
    <citation type="submission" date="2024-09" db="EMBL/GenBank/DDBJ databases">
        <authorList>
            <person name="Sun Q."/>
            <person name="Mori K."/>
        </authorList>
    </citation>
    <scope>NUCLEOTIDE SEQUENCE [LARGE SCALE GENOMIC DNA]</scope>
    <source>
        <strain evidence="1 2">CECT 7955</strain>
    </source>
</reference>
<sequence length="171" mass="19335">MKKIALLLLVGVTFFSCGREKKEEADFSEIAEESLKTTLILDAIYIKDDSLSVFCKVDNYFLYDKPIAVKVKGSDVIQRISIEIPENTPVESFSIVASTNKDQSTLVMKGISVEQNGKMVFDGSDYKYLDYFLADESFKWDEAKQRCDISHSNKYPPGIVGSEKIEHILIK</sequence>
<dbReference type="Proteomes" id="UP001589607">
    <property type="component" value="Unassembled WGS sequence"/>
</dbReference>
<gene>
    <name evidence="1" type="ORF">ACFFVF_14785</name>
</gene>
<comment type="caution">
    <text evidence="1">The sequence shown here is derived from an EMBL/GenBank/DDBJ whole genome shotgun (WGS) entry which is preliminary data.</text>
</comment>
<keyword evidence="2" id="KW-1185">Reference proteome</keyword>
<evidence type="ECO:0008006" key="3">
    <source>
        <dbReference type="Google" id="ProtNLM"/>
    </source>
</evidence>
<proteinExistence type="predicted"/>
<dbReference type="EMBL" id="JBHMEY010000066">
    <property type="protein sequence ID" value="MFB9097781.1"/>
    <property type="molecule type" value="Genomic_DNA"/>
</dbReference>
<evidence type="ECO:0000313" key="2">
    <source>
        <dbReference type="Proteomes" id="UP001589607"/>
    </source>
</evidence>
<name>A0ABV5GR20_9FLAO</name>
<evidence type="ECO:0000313" key="1">
    <source>
        <dbReference type="EMBL" id="MFB9097781.1"/>
    </source>
</evidence>
<protein>
    <recommendedName>
        <fullName evidence="3">Lipoprotein</fullName>
    </recommendedName>
</protein>
<organism evidence="1 2">
    <name type="scientific">Flavobacterium jumunjinense</name>
    <dbReference type="NCBI Taxonomy" id="998845"/>
    <lineage>
        <taxon>Bacteria</taxon>
        <taxon>Pseudomonadati</taxon>
        <taxon>Bacteroidota</taxon>
        <taxon>Flavobacteriia</taxon>
        <taxon>Flavobacteriales</taxon>
        <taxon>Flavobacteriaceae</taxon>
        <taxon>Flavobacterium</taxon>
    </lineage>
</organism>
<dbReference type="RefSeq" id="WP_236457985.1">
    <property type="nucleotide sequence ID" value="NZ_CBCSGE010000008.1"/>
</dbReference>